<evidence type="ECO:0000313" key="2">
    <source>
        <dbReference type="EMBL" id="GCE22403.1"/>
    </source>
</evidence>
<evidence type="ECO:0000259" key="1">
    <source>
        <dbReference type="Pfam" id="PF00326"/>
    </source>
</evidence>
<dbReference type="AlphaFoldDB" id="A0A402ATP5"/>
<evidence type="ECO:0000313" key="3">
    <source>
        <dbReference type="Proteomes" id="UP000287188"/>
    </source>
</evidence>
<name>A0A402ATP5_9CHLR</name>
<feature type="domain" description="Peptidase S9 prolyl oligopeptidase catalytic" evidence="1">
    <location>
        <begin position="27"/>
        <end position="118"/>
    </location>
</feature>
<dbReference type="Pfam" id="PF00326">
    <property type="entry name" value="Peptidase_S9"/>
    <property type="match status" value="1"/>
</dbReference>
<gene>
    <name evidence="2" type="ORF">KDK_62030</name>
</gene>
<dbReference type="GO" id="GO:0008236">
    <property type="term" value="F:serine-type peptidase activity"/>
    <property type="evidence" value="ECO:0007669"/>
    <property type="project" value="InterPro"/>
</dbReference>
<comment type="caution">
    <text evidence="2">The sequence shown here is derived from an EMBL/GenBank/DDBJ whole genome shotgun (WGS) entry which is preliminary data.</text>
</comment>
<sequence length="122" mass="14004">MGGIAVADRLVQYKYSSDKHKGYLAGLFRGTPDEKPDQYKKSSPITYVEHVTAPVLLIQGRNDTRCPARQIEVYEELMRAQGKYIEILWFDAGHGFRSADDRIMSQERMLRFAYRALGFLPS</sequence>
<reference evidence="3" key="1">
    <citation type="submission" date="2018-12" db="EMBL/GenBank/DDBJ databases">
        <title>Tengunoibacter tsumagoiensis gen. nov., sp. nov., Dictyobacter kobayashii sp. nov., D. alpinus sp. nov., and D. joshuensis sp. nov. and description of Dictyobacteraceae fam. nov. within the order Ktedonobacterales isolated from Tengu-no-mugimeshi.</title>
        <authorList>
            <person name="Wang C.M."/>
            <person name="Zheng Y."/>
            <person name="Sakai Y."/>
            <person name="Toyoda A."/>
            <person name="Minakuchi Y."/>
            <person name="Abe K."/>
            <person name="Yokota A."/>
            <person name="Yabe S."/>
        </authorList>
    </citation>
    <scope>NUCLEOTIDE SEQUENCE [LARGE SCALE GENOMIC DNA]</scope>
    <source>
        <strain evidence="3">Uno11</strain>
    </source>
</reference>
<dbReference type="InterPro" id="IPR029058">
    <property type="entry name" value="AB_hydrolase_fold"/>
</dbReference>
<dbReference type="SUPFAM" id="SSF53474">
    <property type="entry name" value="alpha/beta-Hydrolases"/>
    <property type="match status" value="1"/>
</dbReference>
<proteinExistence type="predicted"/>
<dbReference type="EMBL" id="BIFS01000002">
    <property type="protein sequence ID" value="GCE22403.1"/>
    <property type="molecule type" value="Genomic_DNA"/>
</dbReference>
<accession>A0A402ATP5</accession>
<dbReference type="InterPro" id="IPR001375">
    <property type="entry name" value="Peptidase_S9_cat"/>
</dbReference>
<dbReference type="Proteomes" id="UP000287188">
    <property type="component" value="Unassembled WGS sequence"/>
</dbReference>
<keyword evidence="3" id="KW-1185">Reference proteome</keyword>
<dbReference type="GO" id="GO:0006508">
    <property type="term" value="P:proteolysis"/>
    <property type="evidence" value="ECO:0007669"/>
    <property type="project" value="InterPro"/>
</dbReference>
<organism evidence="2 3">
    <name type="scientific">Dictyobacter kobayashii</name>
    <dbReference type="NCBI Taxonomy" id="2014872"/>
    <lineage>
        <taxon>Bacteria</taxon>
        <taxon>Bacillati</taxon>
        <taxon>Chloroflexota</taxon>
        <taxon>Ktedonobacteria</taxon>
        <taxon>Ktedonobacterales</taxon>
        <taxon>Dictyobacteraceae</taxon>
        <taxon>Dictyobacter</taxon>
    </lineage>
</organism>
<protein>
    <recommendedName>
        <fullName evidence="1">Peptidase S9 prolyl oligopeptidase catalytic domain-containing protein</fullName>
    </recommendedName>
</protein>
<dbReference type="Gene3D" id="3.40.50.1820">
    <property type="entry name" value="alpha/beta hydrolase"/>
    <property type="match status" value="1"/>
</dbReference>